<name>A0A9Q0HA43_9MAGN</name>
<dbReference type="PANTHER" id="PTHR33214">
    <property type="entry name" value="BIFUNCTIONAL INHIBITOR/LIPID-TRANSFER PROTEIN/SEED STORAGE 2S ALBUMIN SUPERFAMILY PROTEIN"/>
    <property type="match status" value="1"/>
</dbReference>
<dbReference type="SMART" id="SM00499">
    <property type="entry name" value="AAI"/>
    <property type="match status" value="1"/>
</dbReference>
<reference evidence="5" key="1">
    <citation type="journal article" date="2023" name="Plant J.">
        <title>The genome of the king protea, Protea cynaroides.</title>
        <authorList>
            <person name="Chang J."/>
            <person name="Duong T.A."/>
            <person name="Schoeman C."/>
            <person name="Ma X."/>
            <person name="Roodt D."/>
            <person name="Barker N."/>
            <person name="Li Z."/>
            <person name="Van de Peer Y."/>
            <person name="Mizrachi E."/>
        </authorList>
    </citation>
    <scope>NUCLEOTIDE SEQUENCE</scope>
    <source>
        <tissue evidence="5">Young leaves</tissue>
    </source>
</reference>
<dbReference type="OrthoDB" id="665742at2759"/>
<gene>
    <name evidence="5" type="ORF">NE237_021965</name>
</gene>
<evidence type="ECO:0000259" key="4">
    <source>
        <dbReference type="SMART" id="SM00499"/>
    </source>
</evidence>
<dbReference type="Proteomes" id="UP001141806">
    <property type="component" value="Unassembled WGS sequence"/>
</dbReference>
<evidence type="ECO:0000256" key="3">
    <source>
        <dbReference type="SAM" id="SignalP"/>
    </source>
</evidence>
<dbReference type="InterPro" id="IPR016140">
    <property type="entry name" value="Bifunc_inhib/LTP/seed_store"/>
</dbReference>
<dbReference type="GO" id="GO:0006869">
    <property type="term" value="P:lipid transport"/>
    <property type="evidence" value="ECO:0007669"/>
    <property type="project" value="InterPro"/>
</dbReference>
<organism evidence="5 6">
    <name type="scientific">Protea cynaroides</name>
    <dbReference type="NCBI Taxonomy" id="273540"/>
    <lineage>
        <taxon>Eukaryota</taxon>
        <taxon>Viridiplantae</taxon>
        <taxon>Streptophyta</taxon>
        <taxon>Embryophyta</taxon>
        <taxon>Tracheophyta</taxon>
        <taxon>Spermatophyta</taxon>
        <taxon>Magnoliopsida</taxon>
        <taxon>Proteales</taxon>
        <taxon>Proteaceae</taxon>
        <taxon>Protea</taxon>
    </lineage>
</organism>
<evidence type="ECO:0000313" key="6">
    <source>
        <dbReference type="Proteomes" id="UP001141806"/>
    </source>
</evidence>
<dbReference type="SUPFAM" id="SSF47699">
    <property type="entry name" value="Bifunctional inhibitor/lipid-transfer protein/seed storage 2S albumin"/>
    <property type="match status" value="1"/>
</dbReference>
<sequence>MDTKVPPYFAVVCVLVMLLLLGGGRAPVAAVTCQVSQLSVCASAILQSGAPTTICCAKLKEQEPCLCTYFKDPKFRKYFNSPNAKKVATVCSVPFPHCS</sequence>
<dbReference type="CDD" id="cd01959">
    <property type="entry name" value="nsLTP2"/>
    <property type="match status" value="1"/>
</dbReference>
<keyword evidence="3" id="KW-0732">Signal</keyword>
<dbReference type="Pfam" id="PF00234">
    <property type="entry name" value="Tryp_alpha_amyl"/>
    <property type="match status" value="1"/>
</dbReference>
<dbReference type="PANTHER" id="PTHR33214:SF69">
    <property type="entry name" value="BIFUNCTIONAL INHIBITOR_LIPID-TRANSFER PROTEIN_SEED STORAGE 2S ALBUMIN SUPERFAMILY PROTEIN"/>
    <property type="match status" value="1"/>
</dbReference>
<protein>
    <recommendedName>
        <fullName evidence="4">Bifunctional inhibitor/plant lipid transfer protein/seed storage helical domain-containing protein</fullName>
    </recommendedName>
</protein>
<keyword evidence="2" id="KW-0446">Lipid-binding</keyword>
<evidence type="ECO:0000256" key="2">
    <source>
        <dbReference type="ARBA" id="ARBA00023121"/>
    </source>
</evidence>
<evidence type="ECO:0000256" key="1">
    <source>
        <dbReference type="ARBA" id="ARBA00022448"/>
    </source>
</evidence>
<feature type="signal peptide" evidence="3">
    <location>
        <begin position="1"/>
        <end position="30"/>
    </location>
</feature>
<proteinExistence type="predicted"/>
<evidence type="ECO:0000313" key="5">
    <source>
        <dbReference type="EMBL" id="KAJ4962055.1"/>
    </source>
</evidence>
<dbReference type="AlphaFoldDB" id="A0A9Q0HA43"/>
<comment type="caution">
    <text evidence="5">The sequence shown here is derived from an EMBL/GenBank/DDBJ whole genome shotgun (WGS) entry which is preliminary data.</text>
</comment>
<accession>A0A9Q0HA43</accession>
<dbReference type="Gene3D" id="1.10.110.10">
    <property type="entry name" value="Plant lipid-transfer and hydrophobic proteins"/>
    <property type="match status" value="1"/>
</dbReference>
<keyword evidence="6" id="KW-1185">Reference proteome</keyword>
<dbReference type="EMBL" id="JAMYWD010000009">
    <property type="protein sequence ID" value="KAJ4962055.1"/>
    <property type="molecule type" value="Genomic_DNA"/>
</dbReference>
<feature type="domain" description="Bifunctional inhibitor/plant lipid transfer protein/seed storage helical" evidence="4">
    <location>
        <begin position="33"/>
        <end position="98"/>
    </location>
</feature>
<feature type="chain" id="PRO_5040184948" description="Bifunctional inhibitor/plant lipid transfer protein/seed storage helical domain-containing protein" evidence="3">
    <location>
        <begin position="31"/>
        <end position="99"/>
    </location>
</feature>
<keyword evidence="1" id="KW-0813">Transport</keyword>
<dbReference type="InterPro" id="IPR033872">
    <property type="entry name" value="nsLTP2"/>
</dbReference>
<dbReference type="GO" id="GO:0008289">
    <property type="term" value="F:lipid binding"/>
    <property type="evidence" value="ECO:0007669"/>
    <property type="project" value="UniProtKB-KW"/>
</dbReference>
<dbReference type="InterPro" id="IPR036312">
    <property type="entry name" value="Bifun_inhib/LTP/seed_sf"/>
</dbReference>